<dbReference type="GeneID" id="102655130"/>
<feature type="region of interest" description="Disordered" evidence="1">
    <location>
        <begin position="1"/>
        <end position="33"/>
    </location>
</feature>
<dbReference type="Proteomes" id="UP000005203">
    <property type="component" value="Linkage group LG6"/>
</dbReference>
<feature type="compositionally biased region" description="Polar residues" evidence="1">
    <location>
        <begin position="1"/>
        <end position="10"/>
    </location>
</feature>
<feature type="compositionally biased region" description="Acidic residues" evidence="1">
    <location>
        <begin position="18"/>
        <end position="29"/>
    </location>
</feature>
<evidence type="ECO:0000256" key="1">
    <source>
        <dbReference type="SAM" id="MobiDB-lite"/>
    </source>
</evidence>
<dbReference type="RefSeq" id="XP_026297152.1">
    <property type="nucleotide sequence ID" value="XM_026441367.1"/>
</dbReference>
<proteinExistence type="predicted"/>
<evidence type="ECO:0000313" key="5">
    <source>
        <dbReference type="RefSeq" id="XP_026297152.1"/>
    </source>
</evidence>
<dbReference type="OrthoDB" id="438211at2759"/>
<protein>
    <submittedName>
        <fullName evidence="5">Uncharacterized protein LOC102655130 isoform X1</fullName>
    </submittedName>
</protein>
<dbReference type="EnsemblMetazoa" id="XM_026441367">
    <property type="protein sequence ID" value="XP_026297152"/>
    <property type="gene ID" value="LOC102655130"/>
</dbReference>
<evidence type="ECO:0000256" key="2">
    <source>
        <dbReference type="SAM" id="Phobius"/>
    </source>
</evidence>
<evidence type="ECO:0000313" key="4">
    <source>
        <dbReference type="Proteomes" id="UP000005203"/>
    </source>
</evidence>
<gene>
    <name evidence="5" type="primary">LOC102655130</name>
</gene>
<reference evidence="5" key="2">
    <citation type="submission" date="2025-04" db="UniProtKB">
        <authorList>
            <consortium name="RefSeq"/>
        </authorList>
    </citation>
    <scope>IDENTIFICATION</scope>
    <source>
        <strain evidence="5">DH4</strain>
        <tissue evidence="5">Whole body</tissue>
    </source>
</reference>
<feature type="transmembrane region" description="Helical" evidence="2">
    <location>
        <begin position="139"/>
        <end position="157"/>
    </location>
</feature>
<keyword evidence="2" id="KW-0472">Membrane</keyword>
<feature type="transmembrane region" description="Helical" evidence="2">
    <location>
        <begin position="65"/>
        <end position="90"/>
    </location>
</feature>
<sequence>MNWNKFFSRTSDQRNNENENETETDDDKDVTDSNVTGSTDKYSHFLGTHFQKFSHNGVLQRCIQVTFLIINIVTFLAGIVGIVTSTWIFTDSRIMLRLIDQHFFITILLFISLIASLVSLLGILGLLRRRRKFLNIVGFDNKLIITSLLYVLSFRYIY</sequence>
<keyword evidence="2" id="KW-0812">Transmembrane</keyword>
<accession>A0A8B8GZJ8</accession>
<reference evidence="3" key="1">
    <citation type="submission" date="2021-01" db="UniProtKB">
        <authorList>
            <consortium name="EnsemblMetazoa"/>
        </authorList>
    </citation>
    <scope>IDENTIFICATION</scope>
    <source>
        <strain evidence="3">DH4</strain>
    </source>
</reference>
<keyword evidence="2" id="KW-1133">Transmembrane helix</keyword>
<dbReference type="KEGG" id="ame:102655130"/>
<feature type="transmembrane region" description="Helical" evidence="2">
    <location>
        <begin position="102"/>
        <end position="127"/>
    </location>
</feature>
<keyword evidence="4" id="KW-1185">Reference proteome</keyword>
<organism evidence="3">
    <name type="scientific">Apis mellifera</name>
    <name type="common">Honeybee</name>
    <dbReference type="NCBI Taxonomy" id="7460"/>
    <lineage>
        <taxon>Eukaryota</taxon>
        <taxon>Metazoa</taxon>
        <taxon>Ecdysozoa</taxon>
        <taxon>Arthropoda</taxon>
        <taxon>Hexapoda</taxon>
        <taxon>Insecta</taxon>
        <taxon>Pterygota</taxon>
        <taxon>Neoptera</taxon>
        <taxon>Endopterygota</taxon>
        <taxon>Hymenoptera</taxon>
        <taxon>Apocrita</taxon>
        <taxon>Aculeata</taxon>
        <taxon>Apoidea</taxon>
        <taxon>Anthophila</taxon>
        <taxon>Apidae</taxon>
        <taxon>Apis</taxon>
    </lineage>
</organism>
<name>A0A7M7L542_APIME</name>
<dbReference type="AlphaFoldDB" id="A0A7M7L542"/>
<evidence type="ECO:0000313" key="3">
    <source>
        <dbReference type="EnsemblMetazoa" id="XP_026297152"/>
    </source>
</evidence>
<accession>A0A7M7L542</accession>